<dbReference type="EMBL" id="JAVRRF010000002">
    <property type="protein sequence ID" value="KAK5067278.1"/>
    <property type="molecule type" value="Genomic_DNA"/>
</dbReference>
<feature type="transmembrane region" description="Helical" evidence="6">
    <location>
        <begin position="196"/>
        <end position="220"/>
    </location>
</feature>
<dbReference type="Gene3D" id="1.20.1740.10">
    <property type="entry name" value="Amino acid/polyamine transporter I"/>
    <property type="match status" value="1"/>
</dbReference>
<evidence type="ECO:0000256" key="6">
    <source>
        <dbReference type="SAM" id="Phobius"/>
    </source>
</evidence>
<keyword evidence="5 6" id="KW-0472">Membrane</keyword>
<evidence type="ECO:0000256" key="4">
    <source>
        <dbReference type="ARBA" id="ARBA00022989"/>
    </source>
</evidence>
<keyword evidence="8" id="KW-1185">Reference proteome</keyword>
<dbReference type="PANTHER" id="PTHR45649">
    <property type="entry name" value="AMINO-ACID PERMEASE BAT1"/>
    <property type="match status" value="1"/>
</dbReference>
<feature type="transmembrane region" description="Helical" evidence="6">
    <location>
        <begin position="382"/>
        <end position="402"/>
    </location>
</feature>
<feature type="transmembrane region" description="Helical" evidence="6">
    <location>
        <begin position="136"/>
        <end position="161"/>
    </location>
</feature>
<keyword evidence="3 6" id="KW-0812">Transmembrane</keyword>
<keyword evidence="4 6" id="KW-1133">Transmembrane helix</keyword>
<feature type="transmembrane region" description="Helical" evidence="6">
    <location>
        <begin position="79"/>
        <end position="99"/>
    </location>
</feature>
<feature type="transmembrane region" description="Helical" evidence="6">
    <location>
        <begin position="280"/>
        <end position="301"/>
    </location>
</feature>
<comment type="caution">
    <text evidence="7">The sequence shown here is derived from an EMBL/GenBank/DDBJ whole genome shotgun (WGS) entry which is preliminary data.</text>
</comment>
<proteinExistence type="predicted"/>
<organism evidence="7 8">
    <name type="scientific">Exophiala sideris</name>
    <dbReference type="NCBI Taxonomy" id="1016849"/>
    <lineage>
        <taxon>Eukaryota</taxon>
        <taxon>Fungi</taxon>
        <taxon>Dikarya</taxon>
        <taxon>Ascomycota</taxon>
        <taxon>Pezizomycotina</taxon>
        <taxon>Eurotiomycetes</taxon>
        <taxon>Chaetothyriomycetidae</taxon>
        <taxon>Chaetothyriales</taxon>
        <taxon>Herpotrichiellaceae</taxon>
        <taxon>Exophiala</taxon>
    </lineage>
</organism>
<protein>
    <recommendedName>
        <fullName evidence="9">Amino acid permease/ SLC12A domain-containing protein</fullName>
    </recommendedName>
</protein>
<feature type="transmembrane region" description="Helical" evidence="6">
    <location>
        <begin position="321"/>
        <end position="347"/>
    </location>
</feature>
<accession>A0ABR0JMR9</accession>
<gene>
    <name evidence="7" type="ORF">LTR69_001265</name>
</gene>
<dbReference type="Proteomes" id="UP001345691">
    <property type="component" value="Unassembled WGS sequence"/>
</dbReference>
<dbReference type="InterPro" id="IPR002293">
    <property type="entry name" value="AA/rel_permease1"/>
</dbReference>
<dbReference type="Pfam" id="PF13520">
    <property type="entry name" value="AA_permease_2"/>
    <property type="match status" value="1"/>
</dbReference>
<sequence>MDAGVAREDDKKDVGIDNVVSPEKGEGEIISLAALGLEQETRRNISGFAIIGAAWNICNCWAGVAATSVIGITQGGTVVVLYGLIVVLVLDGATILTLAELASVYPTAGGQYHWTSILSPPSVSKGLSYVCGATNIFGWIATSAGIAIIPAQITFAIAVFFDGDYEASRWKVFLLYQAFNLLFMANNIFYLKRSIWVHNIGLLISLGFVIIIFISCLALAPTENSSTFVWSTYVNLSNGWPDGLVFFFGLVNPTYASSGIDGALHLAEECANAAVAVPRALMWTLVLGFVSAFPFMIAMLYCIQDLDAVLGTPTGQPMYELWYQATSSKAAATVFISILLLGGFFALNAAQQTASRLTWAFARDNGLIFSQYLSRIHLRYEVPVWSLLFNAFVVFLMGFVYLGSTTAFNALIGSGLILQQITFAVPAGLLMWQKRSATFSAKDKVISASRRCRMGRKYSDSFVRLDGARFLRLSLSFARDWEYNEYVSTLSRYAQSVISDVGANSLQIIQVWFWERWPYLL</sequence>
<evidence type="ECO:0000313" key="8">
    <source>
        <dbReference type="Proteomes" id="UP001345691"/>
    </source>
</evidence>
<feature type="transmembrane region" description="Helical" evidence="6">
    <location>
        <begin position="408"/>
        <end position="432"/>
    </location>
</feature>
<dbReference type="PANTHER" id="PTHR45649:SF19">
    <property type="entry name" value="TRANSPORTER, PUTATIVE (EUROFUNG)-RELATED"/>
    <property type="match status" value="1"/>
</dbReference>
<evidence type="ECO:0000313" key="7">
    <source>
        <dbReference type="EMBL" id="KAK5067278.1"/>
    </source>
</evidence>
<evidence type="ECO:0000256" key="3">
    <source>
        <dbReference type="ARBA" id="ARBA00022692"/>
    </source>
</evidence>
<evidence type="ECO:0000256" key="2">
    <source>
        <dbReference type="ARBA" id="ARBA00022448"/>
    </source>
</evidence>
<evidence type="ECO:0008006" key="9">
    <source>
        <dbReference type="Google" id="ProtNLM"/>
    </source>
</evidence>
<comment type="subcellular location">
    <subcellularLocation>
        <location evidence="1">Membrane</location>
        <topology evidence="1">Multi-pass membrane protein</topology>
    </subcellularLocation>
</comment>
<feature type="transmembrane region" description="Helical" evidence="6">
    <location>
        <begin position="173"/>
        <end position="190"/>
    </location>
</feature>
<keyword evidence="2" id="KW-0813">Transport</keyword>
<reference evidence="7 8" key="1">
    <citation type="submission" date="2023-08" db="EMBL/GenBank/DDBJ databases">
        <title>Black Yeasts Isolated from many extreme environments.</title>
        <authorList>
            <person name="Coleine C."/>
            <person name="Stajich J.E."/>
            <person name="Selbmann L."/>
        </authorList>
    </citation>
    <scope>NUCLEOTIDE SEQUENCE [LARGE SCALE GENOMIC DNA]</scope>
    <source>
        <strain evidence="7 8">CCFEE 6328</strain>
    </source>
</reference>
<evidence type="ECO:0000256" key="1">
    <source>
        <dbReference type="ARBA" id="ARBA00004141"/>
    </source>
</evidence>
<feature type="transmembrane region" description="Helical" evidence="6">
    <location>
        <begin position="45"/>
        <end position="72"/>
    </location>
</feature>
<name>A0ABR0JMR9_9EURO</name>
<evidence type="ECO:0000256" key="5">
    <source>
        <dbReference type="ARBA" id="ARBA00023136"/>
    </source>
</evidence>